<dbReference type="Gene3D" id="3.40.50.880">
    <property type="match status" value="1"/>
</dbReference>
<dbReference type="Gene3D" id="3.20.20.80">
    <property type="entry name" value="Glycosidases"/>
    <property type="match status" value="1"/>
</dbReference>
<dbReference type="InterPro" id="IPR003476">
    <property type="entry name" value="Glyco_hydro_42"/>
</dbReference>
<organism evidence="9 10">
    <name type="scientific">Isoptericola peretonis</name>
    <dbReference type="NCBI Taxonomy" id="2918523"/>
    <lineage>
        <taxon>Bacteria</taxon>
        <taxon>Bacillati</taxon>
        <taxon>Actinomycetota</taxon>
        <taxon>Actinomycetes</taxon>
        <taxon>Micrococcales</taxon>
        <taxon>Promicromonosporaceae</taxon>
        <taxon>Isoptericola</taxon>
    </lineage>
</organism>
<dbReference type="RefSeq" id="WP_416344273.1">
    <property type="nucleotide sequence ID" value="NZ_JALQCY010000003.1"/>
</dbReference>
<dbReference type="InterPro" id="IPR013738">
    <property type="entry name" value="Beta_galactosidase_Trimer"/>
</dbReference>
<feature type="domain" description="Beta-galactosidase trimerisation" evidence="8">
    <location>
        <begin position="396"/>
        <end position="613"/>
    </location>
</feature>
<name>A0ABT0J4Q4_9MICO</name>
<dbReference type="EC" id="3.2.1.23" evidence="3 6"/>
<evidence type="ECO:0000313" key="10">
    <source>
        <dbReference type="Proteomes" id="UP001651050"/>
    </source>
</evidence>
<sequence>MTAGLARLTDELGLLYGGDYNPEQWDAAVWREDVALMREAGVNFVTVGVFSWSRLEPRPGEHRFEWLDEVLGLLHDAGIAVDLATPVASPPPWLGHRHPESLPTTADGTVLSYGSRNQFCPSSDAYRAAAADIAERLAARYAGHPAVRMWHAGNEYGQFCWCDRCAERFRDWLRDRYGTLETLNAAWATAVWSQGYGDWAEILPPRAAPYHRNPSQELDFRRFGSDLLLDLYREQKAVIRRHDPDRPVTTNLMGFFGGVDPHTWRADLDVVADDAYPDPASPDAAADAALVNHLARSLAGGPWLRMEQAASAVSWREHNLTKSPARLRTEVLQALAHGCDGALFFQWRQARSGPERFHSAMLPVAGADTAVHDGVRRLGAELGALRALAGRPVHRRVALLWDWPSWWAATQVALPTARLDPLATLKAWHRVLWRLGVVVDVVAPGDLADDGAGGAPDRYDVVLAPALTVLEEDAADRLDAFVAGGGRLVWGPFGGVADGLAHLHLGRSPAPLRHVLGVSADEWVPLPDGGSTVVWSGPGPGSDGRRGTATTLGERTRSDGADVLATYDDGPLAGCVAVARHGYGAGRAWYVGAELTWPGLDLLLRAVLDDAGVPHGGQEPDVETVWRGSTLVAINHADRPATLDLAAALAAGPADVGGAGELTDVLTGGRHDHGPLPLAPHDVVVLAAR</sequence>
<dbReference type="InterPro" id="IPR017853">
    <property type="entry name" value="GH"/>
</dbReference>
<dbReference type="Proteomes" id="UP001651050">
    <property type="component" value="Unassembled WGS sequence"/>
</dbReference>
<evidence type="ECO:0000256" key="4">
    <source>
        <dbReference type="ARBA" id="ARBA00022801"/>
    </source>
</evidence>
<keyword evidence="10" id="KW-1185">Reference proteome</keyword>
<comment type="similarity">
    <text evidence="2 6">Belongs to the glycosyl hydrolase 42 family.</text>
</comment>
<dbReference type="InterPro" id="IPR029062">
    <property type="entry name" value="Class_I_gatase-like"/>
</dbReference>
<comment type="catalytic activity">
    <reaction evidence="1 6">
        <text>Hydrolysis of terminal non-reducing beta-D-galactose residues in beta-D-galactosides.</text>
        <dbReference type="EC" id="3.2.1.23"/>
    </reaction>
</comment>
<evidence type="ECO:0000259" key="8">
    <source>
        <dbReference type="Pfam" id="PF08532"/>
    </source>
</evidence>
<evidence type="ECO:0000313" key="9">
    <source>
        <dbReference type="EMBL" id="MCK9794432.1"/>
    </source>
</evidence>
<dbReference type="SUPFAM" id="SSF51445">
    <property type="entry name" value="(Trans)glycosidases"/>
    <property type="match status" value="1"/>
</dbReference>
<keyword evidence="5 6" id="KW-0326">Glycosidase</keyword>
<evidence type="ECO:0000259" key="7">
    <source>
        <dbReference type="Pfam" id="PF02449"/>
    </source>
</evidence>
<dbReference type="Pfam" id="PF02449">
    <property type="entry name" value="Glyco_hydro_42"/>
    <property type="match status" value="1"/>
</dbReference>
<dbReference type="PANTHER" id="PTHR36447:SF1">
    <property type="entry name" value="BETA-GALACTOSIDASE GANA"/>
    <property type="match status" value="1"/>
</dbReference>
<dbReference type="EMBL" id="JALQCY010000003">
    <property type="protein sequence ID" value="MCK9794432.1"/>
    <property type="molecule type" value="Genomic_DNA"/>
</dbReference>
<evidence type="ECO:0000256" key="6">
    <source>
        <dbReference type="PIRNR" id="PIRNR001084"/>
    </source>
</evidence>
<evidence type="ECO:0000256" key="5">
    <source>
        <dbReference type="ARBA" id="ARBA00023295"/>
    </source>
</evidence>
<evidence type="ECO:0000256" key="2">
    <source>
        <dbReference type="ARBA" id="ARBA00005940"/>
    </source>
</evidence>
<feature type="domain" description="Glycoside hydrolase family 42 N-terminal" evidence="7">
    <location>
        <begin position="19"/>
        <end position="383"/>
    </location>
</feature>
<dbReference type="Pfam" id="PF08532">
    <property type="entry name" value="Glyco_hydro_42M"/>
    <property type="match status" value="1"/>
</dbReference>
<protein>
    <recommendedName>
        <fullName evidence="3 6">Beta-galactosidase</fullName>
        <shortName evidence="6">Beta-gal</shortName>
        <ecNumber evidence="3 6">3.2.1.23</ecNumber>
    </recommendedName>
</protein>
<dbReference type="PANTHER" id="PTHR36447">
    <property type="entry name" value="BETA-GALACTOSIDASE GANA"/>
    <property type="match status" value="1"/>
</dbReference>
<evidence type="ECO:0000256" key="3">
    <source>
        <dbReference type="ARBA" id="ARBA00012756"/>
    </source>
</evidence>
<reference evidence="9 10" key="1">
    <citation type="submission" date="2022-02" db="EMBL/GenBank/DDBJ databases">
        <title>The car tank lid bacteriome: a reservoir of bacteria with potential in bioremediation of fuel.</title>
        <authorList>
            <person name="Vidal-Verdu A."/>
            <person name="Gomez-Martinez D."/>
            <person name="Latorre-Perez A."/>
            <person name="Pereto J."/>
            <person name="Porcar M."/>
        </authorList>
    </citation>
    <scope>NUCLEOTIDE SEQUENCE [LARGE SCALE GENOMIC DNA]</scope>
    <source>
        <strain evidence="9 10">4D.3</strain>
    </source>
</reference>
<gene>
    <name evidence="9" type="ORF">M1843_11815</name>
</gene>
<dbReference type="CDD" id="cd03143">
    <property type="entry name" value="A4_beta-galactosidase_middle_domain"/>
    <property type="match status" value="1"/>
</dbReference>
<dbReference type="PIRSF" id="PIRSF001084">
    <property type="entry name" value="B-galactosidase"/>
    <property type="match status" value="1"/>
</dbReference>
<comment type="caution">
    <text evidence="9">The sequence shown here is derived from an EMBL/GenBank/DDBJ whole genome shotgun (WGS) entry which is preliminary data.</text>
</comment>
<evidence type="ECO:0000256" key="1">
    <source>
        <dbReference type="ARBA" id="ARBA00001412"/>
    </source>
</evidence>
<accession>A0ABT0J4Q4</accession>
<keyword evidence="4 6" id="KW-0378">Hydrolase</keyword>
<proteinExistence type="inferred from homology"/>
<dbReference type="SUPFAM" id="SSF52317">
    <property type="entry name" value="Class I glutamine amidotransferase-like"/>
    <property type="match status" value="1"/>
</dbReference>
<dbReference type="InterPro" id="IPR013529">
    <property type="entry name" value="Glyco_hydro_42_N"/>
</dbReference>